<evidence type="ECO:0000256" key="1">
    <source>
        <dbReference type="ARBA" id="ARBA00004496"/>
    </source>
</evidence>
<dbReference type="STRING" id="857290.HMPREF9156_00007"/>
<dbReference type="GO" id="GO:0003700">
    <property type="term" value="F:DNA-binding transcription factor activity"/>
    <property type="evidence" value="ECO:0007669"/>
    <property type="project" value="InterPro"/>
</dbReference>
<organism evidence="13 14">
    <name type="scientific">Scardovia wiggsiae F0424</name>
    <dbReference type="NCBI Taxonomy" id="857290"/>
    <lineage>
        <taxon>Bacteria</taxon>
        <taxon>Bacillati</taxon>
        <taxon>Actinomycetota</taxon>
        <taxon>Actinomycetes</taxon>
        <taxon>Bifidobacteriales</taxon>
        <taxon>Bifidobacteriaceae</taxon>
        <taxon>Scardovia</taxon>
    </lineage>
</organism>
<evidence type="ECO:0008006" key="15">
    <source>
        <dbReference type="Google" id="ProtNLM"/>
    </source>
</evidence>
<dbReference type="CDD" id="cd07153">
    <property type="entry name" value="Fur_like"/>
    <property type="match status" value="1"/>
</dbReference>
<dbReference type="GO" id="GO:0005829">
    <property type="term" value="C:cytosol"/>
    <property type="evidence" value="ECO:0007669"/>
    <property type="project" value="TreeGrafter"/>
</dbReference>
<dbReference type="Gene3D" id="3.30.1490.190">
    <property type="match status" value="1"/>
</dbReference>
<dbReference type="OrthoDB" id="8659436at2"/>
<feature type="binding site" evidence="12">
    <location>
        <position position="119"/>
    </location>
    <ligand>
        <name>Fe cation</name>
        <dbReference type="ChEBI" id="CHEBI:24875"/>
    </ligand>
</feature>
<dbReference type="PANTHER" id="PTHR33202:SF2">
    <property type="entry name" value="FERRIC UPTAKE REGULATION PROTEIN"/>
    <property type="match status" value="1"/>
</dbReference>
<keyword evidence="8" id="KW-0805">Transcription regulation</keyword>
<dbReference type="Gene3D" id="1.10.10.10">
    <property type="entry name" value="Winged helix-like DNA-binding domain superfamily/Winged helix DNA-binding domain"/>
    <property type="match status" value="1"/>
</dbReference>
<name>J0DFY2_9BIFI</name>
<dbReference type="Proteomes" id="UP000006415">
    <property type="component" value="Unassembled WGS sequence"/>
</dbReference>
<dbReference type="InterPro" id="IPR036390">
    <property type="entry name" value="WH_DNA-bd_sf"/>
</dbReference>
<evidence type="ECO:0000256" key="9">
    <source>
        <dbReference type="ARBA" id="ARBA00023125"/>
    </source>
</evidence>
<sequence length="154" mass="17379">MAEDDHSSGSSTWFRKKHRNTVQKDAILNILRSEPVFMSSPTLHSKLQSAGLKVGMATVYRQLGVLASEGKVDTIHLNGEQLYRLCDEGHGGQNHRHRHHHHMVCENCGKTVEIEPPNEQWINKAAAEHGFSVTYHMFEIIGLCPECRRKLGAE</sequence>
<evidence type="ECO:0000256" key="7">
    <source>
        <dbReference type="ARBA" id="ARBA00022833"/>
    </source>
</evidence>
<dbReference type="Pfam" id="PF01475">
    <property type="entry name" value="FUR"/>
    <property type="match status" value="1"/>
</dbReference>
<comment type="similarity">
    <text evidence="2">Belongs to the Fur family.</text>
</comment>
<comment type="subcellular location">
    <subcellularLocation>
        <location evidence="1">Cytoplasm</location>
    </subcellularLocation>
</comment>
<dbReference type="eggNOG" id="COG0735">
    <property type="taxonomic scope" value="Bacteria"/>
</dbReference>
<gene>
    <name evidence="13" type="ORF">HMPREF9156_00007</name>
</gene>
<feature type="binding site" evidence="11">
    <location>
        <position position="105"/>
    </location>
    <ligand>
        <name>Zn(2+)</name>
        <dbReference type="ChEBI" id="CHEBI:29105"/>
    </ligand>
</feature>
<dbReference type="RefSeq" id="WP_007147075.1">
    <property type="nucleotide sequence ID" value="NZ_AKCI01000001.1"/>
</dbReference>
<proteinExistence type="inferred from homology"/>
<keyword evidence="14" id="KW-1185">Reference proteome</keyword>
<evidence type="ECO:0000256" key="11">
    <source>
        <dbReference type="PIRSR" id="PIRSR602481-1"/>
    </source>
</evidence>
<dbReference type="AlphaFoldDB" id="J0DFY2"/>
<keyword evidence="5" id="KW-0678">Repressor</keyword>
<dbReference type="GO" id="GO:0000976">
    <property type="term" value="F:transcription cis-regulatory region binding"/>
    <property type="evidence" value="ECO:0007669"/>
    <property type="project" value="TreeGrafter"/>
</dbReference>
<comment type="cofactor">
    <cofactor evidence="11">
        <name>Zn(2+)</name>
        <dbReference type="ChEBI" id="CHEBI:29105"/>
    </cofactor>
    <text evidence="11">Binds 1 zinc ion per subunit.</text>
</comment>
<keyword evidence="12" id="KW-0408">Iron</keyword>
<dbReference type="SUPFAM" id="SSF46785">
    <property type="entry name" value="Winged helix' DNA-binding domain"/>
    <property type="match status" value="1"/>
</dbReference>
<keyword evidence="10" id="KW-0804">Transcription</keyword>
<feature type="binding site" evidence="11">
    <location>
        <position position="147"/>
    </location>
    <ligand>
        <name>Zn(2+)</name>
        <dbReference type="ChEBI" id="CHEBI:29105"/>
    </ligand>
</feature>
<protein>
    <recommendedName>
        <fullName evidence="15">Ferric uptake regulation protein</fullName>
    </recommendedName>
</protein>
<evidence type="ECO:0000256" key="12">
    <source>
        <dbReference type="PIRSR" id="PIRSR602481-2"/>
    </source>
</evidence>
<evidence type="ECO:0000256" key="4">
    <source>
        <dbReference type="ARBA" id="ARBA00022490"/>
    </source>
</evidence>
<dbReference type="InterPro" id="IPR036388">
    <property type="entry name" value="WH-like_DNA-bd_sf"/>
</dbReference>
<keyword evidence="9" id="KW-0238">DNA-binding</keyword>
<evidence type="ECO:0000256" key="10">
    <source>
        <dbReference type="ARBA" id="ARBA00023163"/>
    </source>
</evidence>
<accession>J0DFY2</accession>
<dbReference type="InterPro" id="IPR043135">
    <property type="entry name" value="Fur_C"/>
</dbReference>
<comment type="cofactor">
    <cofactor evidence="12">
        <name>Mn(2+)</name>
        <dbReference type="ChEBI" id="CHEBI:29035"/>
    </cofactor>
    <cofactor evidence="12">
        <name>Fe(2+)</name>
        <dbReference type="ChEBI" id="CHEBI:29033"/>
    </cofactor>
    <text evidence="12">Binds 1 Mn(2+) or Fe(2+) ion per subunit.</text>
</comment>
<evidence type="ECO:0000256" key="6">
    <source>
        <dbReference type="ARBA" id="ARBA00022723"/>
    </source>
</evidence>
<reference evidence="13 14" key="1">
    <citation type="submission" date="2012-01" db="EMBL/GenBank/DDBJ databases">
        <title>The Genome Sequence of Scardovia wiggsiae F0424.</title>
        <authorList>
            <consortium name="The Broad Institute Genome Sequencing Platform"/>
            <person name="Earl A."/>
            <person name="Ward D."/>
            <person name="Feldgarden M."/>
            <person name="Gevers D."/>
            <person name="Izard J."/>
            <person name="Ganesan A."/>
            <person name="Baranova O.V."/>
            <person name="Blanton J.M."/>
            <person name="Tanner A.C."/>
            <person name="Mathney J."/>
            <person name="Dewhirst F.E."/>
            <person name="Young S.K."/>
            <person name="Zeng Q."/>
            <person name="Gargeya S."/>
            <person name="Fitzgerald M."/>
            <person name="Haas B."/>
            <person name="Abouelleil A."/>
            <person name="Alvarado L."/>
            <person name="Arachchi H.M."/>
            <person name="Berlin A."/>
            <person name="Chapman S.B."/>
            <person name="Gearin G."/>
            <person name="Goldberg J."/>
            <person name="Griggs A."/>
            <person name="Gujja S."/>
            <person name="Hansen M."/>
            <person name="Heiman D."/>
            <person name="Howarth C."/>
            <person name="Larimer J."/>
            <person name="Lui A."/>
            <person name="MacDonald P.J.P."/>
            <person name="McCowen C."/>
            <person name="Montmayeur A."/>
            <person name="Murphy C."/>
            <person name="Neiman D."/>
            <person name="Pearson M."/>
            <person name="Priest M."/>
            <person name="Roberts A."/>
            <person name="Saif S."/>
            <person name="Shea T."/>
            <person name="Sisk P."/>
            <person name="Stolte C."/>
            <person name="Sykes S."/>
            <person name="Wortman J."/>
            <person name="Nusbaum C."/>
            <person name="Birren B."/>
        </authorList>
    </citation>
    <scope>NUCLEOTIDE SEQUENCE [LARGE SCALE GENOMIC DNA]</scope>
    <source>
        <strain evidence="13 14">F0424</strain>
    </source>
</reference>
<evidence type="ECO:0000256" key="2">
    <source>
        <dbReference type="ARBA" id="ARBA00007957"/>
    </source>
</evidence>
<dbReference type="InterPro" id="IPR002481">
    <property type="entry name" value="FUR"/>
</dbReference>
<feature type="binding site" evidence="11">
    <location>
        <position position="144"/>
    </location>
    <ligand>
        <name>Zn(2+)</name>
        <dbReference type="ChEBI" id="CHEBI:29105"/>
    </ligand>
</feature>
<keyword evidence="7 11" id="KW-0862">Zinc</keyword>
<comment type="subunit">
    <text evidence="3">Homodimer.</text>
</comment>
<evidence type="ECO:0000313" key="13">
    <source>
        <dbReference type="EMBL" id="EJD65243.1"/>
    </source>
</evidence>
<dbReference type="PANTHER" id="PTHR33202">
    <property type="entry name" value="ZINC UPTAKE REGULATION PROTEIN"/>
    <property type="match status" value="1"/>
</dbReference>
<evidence type="ECO:0000313" key="14">
    <source>
        <dbReference type="Proteomes" id="UP000006415"/>
    </source>
</evidence>
<keyword evidence="4" id="KW-0963">Cytoplasm</keyword>
<comment type="caution">
    <text evidence="13">The sequence shown here is derived from an EMBL/GenBank/DDBJ whole genome shotgun (WGS) entry which is preliminary data.</text>
</comment>
<feature type="binding site" evidence="12">
    <location>
        <position position="136"/>
    </location>
    <ligand>
        <name>Fe cation</name>
        <dbReference type="ChEBI" id="CHEBI:24875"/>
    </ligand>
</feature>
<evidence type="ECO:0000256" key="8">
    <source>
        <dbReference type="ARBA" id="ARBA00023015"/>
    </source>
</evidence>
<dbReference type="GO" id="GO:0008270">
    <property type="term" value="F:zinc ion binding"/>
    <property type="evidence" value="ECO:0007669"/>
    <property type="project" value="TreeGrafter"/>
</dbReference>
<dbReference type="GO" id="GO:1900376">
    <property type="term" value="P:regulation of secondary metabolite biosynthetic process"/>
    <property type="evidence" value="ECO:0007669"/>
    <property type="project" value="TreeGrafter"/>
</dbReference>
<feature type="binding site" evidence="12">
    <location>
        <position position="99"/>
    </location>
    <ligand>
        <name>Fe cation</name>
        <dbReference type="ChEBI" id="CHEBI:24875"/>
    </ligand>
</feature>
<evidence type="ECO:0000256" key="5">
    <source>
        <dbReference type="ARBA" id="ARBA00022491"/>
    </source>
</evidence>
<dbReference type="GO" id="GO:0045892">
    <property type="term" value="P:negative regulation of DNA-templated transcription"/>
    <property type="evidence" value="ECO:0007669"/>
    <property type="project" value="TreeGrafter"/>
</dbReference>
<evidence type="ECO:0000256" key="3">
    <source>
        <dbReference type="ARBA" id="ARBA00011738"/>
    </source>
</evidence>
<keyword evidence="6 11" id="KW-0479">Metal-binding</keyword>
<feature type="binding site" evidence="11">
    <location>
        <position position="108"/>
    </location>
    <ligand>
        <name>Zn(2+)</name>
        <dbReference type="ChEBI" id="CHEBI:29105"/>
    </ligand>
</feature>
<dbReference type="HOGENOM" id="CLU_096072_5_0_11"/>
<dbReference type="EMBL" id="AGZS01000001">
    <property type="protein sequence ID" value="EJD65243.1"/>
    <property type="molecule type" value="Genomic_DNA"/>
</dbReference>